<dbReference type="PANTHER" id="PTHR33198">
    <property type="entry name" value="ANK_REP_REGION DOMAIN-CONTAINING PROTEIN-RELATED"/>
    <property type="match status" value="1"/>
</dbReference>
<name>A0AAV7N3A6_PLEWA</name>
<evidence type="ECO:0000313" key="1">
    <source>
        <dbReference type="EMBL" id="KAJ1109807.1"/>
    </source>
</evidence>
<evidence type="ECO:0000313" key="2">
    <source>
        <dbReference type="Proteomes" id="UP001066276"/>
    </source>
</evidence>
<dbReference type="AlphaFoldDB" id="A0AAV7N3A6"/>
<proteinExistence type="predicted"/>
<dbReference type="Proteomes" id="UP001066276">
    <property type="component" value="Chromosome 9"/>
</dbReference>
<dbReference type="PANTHER" id="PTHR33198:SF20">
    <property type="entry name" value="RETROTRANSPOSON GAG DOMAIN-CONTAINING PROTEIN"/>
    <property type="match status" value="1"/>
</dbReference>
<keyword evidence="2" id="KW-1185">Reference proteome</keyword>
<comment type="caution">
    <text evidence="1">The sequence shown here is derived from an EMBL/GenBank/DDBJ whole genome shotgun (WGS) entry which is preliminary data.</text>
</comment>
<dbReference type="EMBL" id="JANPWB010000013">
    <property type="protein sequence ID" value="KAJ1109807.1"/>
    <property type="molecule type" value="Genomic_DNA"/>
</dbReference>
<reference evidence="1" key="1">
    <citation type="journal article" date="2022" name="bioRxiv">
        <title>Sequencing and chromosome-scale assembly of the giantPleurodeles waltlgenome.</title>
        <authorList>
            <person name="Brown T."/>
            <person name="Elewa A."/>
            <person name="Iarovenko S."/>
            <person name="Subramanian E."/>
            <person name="Araus A.J."/>
            <person name="Petzold A."/>
            <person name="Susuki M."/>
            <person name="Suzuki K.-i.T."/>
            <person name="Hayashi T."/>
            <person name="Toyoda A."/>
            <person name="Oliveira C."/>
            <person name="Osipova E."/>
            <person name="Leigh N.D."/>
            <person name="Simon A."/>
            <person name="Yun M.H."/>
        </authorList>
    </citation>
    <scope>NUCLEOTIDE SEQUENCE</scope>
    <source>
        <strain evidence="1">20211129_DDA</strain>
        <tissue evidence="1">Liver</tissue>
    </source>
</reference>
<protein>
    <submittedName>
        <fullName evidence="1">Uncharacterized protein</fullName>
    </submittedName>
</protein>
<sequence length="131" mass="14870">MDRILAPAPFLQTAGTPPVDWQTWKETFEAYLEAIEGDTFTAKKKKALLIYNLGTEGRKIPLPLEMVSSLTVDEDGVESTSTVDEYASIISTLDKRFNPRKNIVLERHKFLQRTQIPGESIDDFVVALVRW</sequence>
<organism evidence="1 2">
    <name type="scientific">Pleurodeles waltl</name>
    <name type="common">Iberian ribbed newt</name>
    <dbReference type="NCBI Taxonomy" id="8319"/>
    <lineage>
        <taxon>Eukaryota</taxon>
        <taxon>Metazoa</taxon>
        <taxon>Chordata</taxon>
        <taxon>Craniata</taxon>
        <taxon>Vertebrata</taxon>
        <taxon>Euteleostomi</taxon>
        <taxon>Amphibia</taxon>
        <taxon>Batrachia</taxon>
        <taxon>Caudata</taxon>
        <taxon>Salamandroidea</taxon>
        <taxon>Salamandridae</taxon>
        <taxon>Pleurodelinae</taxon>
        <taxon>Pleurodeles</taxon>
    </lineage>
</organism>
<gene>
    <name evidence="1" type="ORF">NDU88_007165</name>
</gene>
<accession>A0AAV7N3A6</accession>